<dbReference type="EMBL" id="CAKMUD010000068">
    <property type="protein sequence ID" value="CAH1579754.1"/>
    <property type="molecule type" value="Genomic_DNA"/>
</dbReference>
<proteinExistence type="predicted"/>
<organism evidence="1 2">
    <name type="scientific">Vibrio jasicida</name>
    <dbReference type="NCBI Taxonomy" id="766224"/>
    <lineage>
        <taxon>Bacteria</taxon>
        <taxon>Pseudomonadati</taxon>
        <taxon>Pseudomonadota</taxon>
        <taxon>Gammaproteobacteria</taxon>
        <taxon>Vibrionales</taxon>
        <taxon>Vibrionaceae</taxon>
        <taxon>Vibrio</taxon>
    </lineage>
</organism>
<dbReference type="Proteomes" id="UP001295462">
    <property type="component" value="Unassembled WGS sequence"/>
</dbReference>
<dbReference type="AlphaFoldDB" id="A0AAU9QJL7"/>
<reference evidence="1" key="1">
    <citation type="submission" date="2022-01" db="EMBL/GenBank/DDBJ databases">
        <authorList>
            <person name="Lagorce A."/>
        </authorList>
    </citation>
    <scope>NUCLEOTIDE SEQUENCE</scope>
    <source>
        <strain evidence="1">Th15_F1_A12</strain>
    </source>
</reference>
<sequence length="60" mass="6708">MNLTLPRSLHSLKAILISLIEQPKVNLSATDKIVLKYWVALMKRTLTCYGKIHCHVGGSC</sequence>
<name>A0AAU9QJL7_9VIBR</name>
<gene>
    <name evidence="1" type="ORF">THF1A12_160023</name>
</gene>
<evidence type="ECO:0000313" key="1">
    <source>
        <dbReference type="EMBL" id="CAH1579754.1"/>
    </source>
</evidence>
<evidence type="ECO:0000313" key="2">
    <source>
        <dbReference type="Proteomes" id="UP001295462"/>
    </source>
</evidence>
<accession>A0AAU9QJL7</accession>
<comment type="caution">
    <text evidence="1">The sequence shown here is derived from an EMBL/GenBank/DDBJ whole genome shotgun (WGS) entry which is preliminary data.</text>
</comment>
<protein>
    <submittedName>
        <fullName evidence="1">Uncharacterized protein</fullName>
    </submittedName>
</protein>